<reference evidence="3" key="1">
    <citation type="submission" date="2017-10" db="EMBL/GenBank/DDBJ databases">
        <title>Rapid genome shrinkage in a self-fertile nematode reveals novel sperm competition proteins.</title>
        <authorList>
            <person name="Yin D."/>
            <person name="Schwarz E.M."/>
            <person name="Thomas C.G."/>
            <person name="Felde R.L."/>
            <person name="Korf I.F."/>
            <person name="Cutter A.D."/>
            <person name="Schartner C.M."/>
            <person name="Ralston E.J."/>
            <person name="Meyer B.J."/>
            <person name="Haag E.S."/>
        </authorList>
    </citation>
    <scope>NUCLEOTIDE SEQUENCE [LARGE SCALE GENOMIC DNA]</scope>
    <source>
        <strain evidence="3">JU1422</strain>
    </source>
</reference>
<dbReference type="Proteomes" id="UP000230233">
    <property type="component" value="Chromosome X"/>
</dbReference>
<sequence>MSPRSTTTSSFPAPQTAASPPTTQPSMVITMKVSAHSGKNGPEALPSVPLSNRRSQRIATTVPLFRQCRYVPRTVPTFWQRSQEYDNGPTQQA</sequence>
<protein>
    <submittedName>
        <fullName evidence="2">Uncharacterized protein</fullName>
    </submittedName>
</protein>
<name>A0A2G5SXH9_9PELO</name>
<feature type="region of interest" description="Disordered" evidence="1">
    <location>
        <begin position="1"/>
        <end position="54"/>
    </location>
</feature>
<dbReference type="AlphaFoldDB" id="A0A2G5SXH9"/>
<gene>
    <name evidence="2" type="primary">Cnig_chr_X.g25150</name>
    <name evidence="2" type="ORF">B9Z55_025150</name>
</gene>
<accession>A0A2G5SXH9</accession>
<keyword evidence="3" id="KW-1185">Reference proteome</keyword>
<evidence type="ECO:0000313" key="2">
    <source>
        <dbReference type="EMBL" id="PIC19692.1"/>
    </source>
</evidence>
<feature type="compositionally biased region" description="Low complexity" evidence="1">
    <location>
        <begin position="1"/>
        <end position="26"/>
    </location>
</feature>
<organism evidence="2 3">
    <name type="scientific">Caenorhabditis nigoni</name>
    <dbReference type="NCBI Taxonomy" id="1611254"/>
    <lineage>
        <taxon>Eukaryota</taxon>
        <taxon>Metazoa</taxon>
        <taxon>Ecdysozoa</taxon>
        <taxon>Nematoda</taxon>
        <taxon>Chromadorea</taxon>
        <taxon>Rhabditida</taxon>
        <taxon>Rhabditina</taxon>
        <taxon>Rhabditomorpha</taxon>
        <taxon>Rhabditoidea</taxon>
        <taxon>Rhabditidae</taxon>
        <taxon>Peloderinae</taxon>
        <taxon>Caenorhabditis</taxon>
    </lineage>
</organism>
<comment type="caution">
    <text evidence="2">The sequence shown here is derived from an EMBL/GenBank/DDBJ whole genome shotgun (WGS) entry which is preliminary data.</text>
</comment>
<evidence type="ECO:0000313" key="3">
    <source>
        <dbReference type="Proteomes" id="UP000230233"/>
    </source>
</evidence>
<proteinExistence type="predicted"/>
<dbReference type="EMBL" id="PDUG01000006">
    <property type="protein sequence ID" value="PIC19692.1"/>
    <property type="molecule type" value="Genomic_DNA"/>
</dbReference>
<evidence type="ECO:0000256" key="1">
    <source>
        <dbReference type="SAM" id="MobiDB-lite"/>
    </source>
</evidence>